<dbReference type="PANTHER" id="PTHR47723:SF19">
    <property type="entry name" value="POLYNUCLEOTIDYL TRANSFERASE, RIBONUCLEASE H-LIKE SUPERFAMILY PROTEIN"/>
    <property type="match status" value="1"/>
</dbReference>
<dbReference type="InterPro" id="IPR036397">
    <property type="entry name" value="RNaseH_sf"/>
</dbReference>
<dbReference type="CDD" id="cd06222">
    <property type="entry name" value="RNase_H_like"/>
    <property type="match status" value="1"/>
</dbReference>
<dbReference type="AlphaFoldDB" id="A0A843WKR7"/>
<dbReference type="GO" id="GO:0004523">
    <property type="term" value="F:RNA-DNA hybrid ribonuclease activity"/>
    <property type="evidence" value="ECO:0007669"/>
    <property type="project" value="InterPro"/>
</dbReference>
<dbReference type="GO" id="GO:0003676">
    <property type="term" value="F:nucleic acid binding"/>
    <property type="evidence" value="ECO:0007669"/>
    <property type="project" value="InterPro"/>
</dbReference>
<reference evidence="2" key="1">
    <citation type="submission" date="2017-07" db="EMBL/GenBank/DDBJ databases">
        <title>Taro Niue Genome Assembly and Annotation.</title>
        <authorList>
            <person name="Atibalentja N."/>
            <person name="Keating K."/>
            <person name="Fields C.J."/>
        </authorList>
    </citation>
    <scope>NUCLEOTIDE SEQUENCE</scope>
    <source>
        <strain evidence="2">Niue_2</strain>
        <tissue evidence="2">Leaf</tissue>
    </source>
</reference>
<dbReference type="EMBL" id="NMUH01004084">
    <property type="protein sequence ID" value="MQM08287.1"/>
    <property type="molecule type" value="Genomic_DNA"/>
</dbReference>
<evidence type="ECO:0000313" key="3">
    <source>
        <dbReference type="Proteomes" id="UP000652761"/>
    </source>
</evidence>
<dbReference type="Proteomes" id="UP000652761">
    <property type="component" value="Unassembled WGS sequence"/>
</dbReference>
<dbReference type="SUPFAM" id="SSF53098">
    <property type="entry name" value="Ribonuclease H-like"/>
    <property type="match status" value="1"/>
</dbReference>
<comment type="caution">
    <text evidence="2">The sequence shown here is derived from an EMBL/GenBank/DDBJ whole genome shotgun (WGS) entry which is preliminary data.</text>
</comment>
<dbReference type="Gene3D" id="3.30.420.10">
    <property type="entry name" value="Ribonuclease H-like superfamily/Ribonuclease H"/>
    <property type="match status" value="1"/>
</dbReference>
<proteinExistence type="predicted"/>
<evidence type="ECO:0000313" key="2">
    <source>
        <dbReference type="EMBL" id="MQM08287.1"/>
    </source>
</evidence>
<protein>
    <recommendedName>
        <fullName evidence="1">RNase H type-1 domain-containing protein</fullName>
    </recommendedName>
</protein>
<dbReference type="Pfam" id="PF13456">
    <property type="entry name" value="RVT_3"/>
    <property type="match status" value="1"/>
</dbReference>
<keyword evidence="3" id="KW-1185">Reference proteome</keyword>
<accession>A0A843WKR7</accession>
<dbReference type="InterPro" id="IPR002156">
    <property type="entry name" value="RNaseH_domain"/>
</dbReference>
<feature type="domain" description="RNase H type-1" evidence="1">
    <location>
        <begin position="82"/>
        <end position="201"/>
    </location>
</feature>
<dbReference type="InterPro" id="IPR044730">
    <property type="entry name" value="RNase_H-like_dom_plant"/>
</dbReference>
<dbReference type="OrthoDB" id="597234at2759"/>
<evidence type="ECO:0000259" key="1">
    <source>
        <dbReference type="Pfam" id="PF13456"/>
    </source>
</evidence>
<dbReference type="InterPro" id="IPR012337">
    <property type="entry name" value="RNaseH-like_sf"/>
</dbReference>
<gene>
    <name evidence="2" type="ORF">Taro_041142</name>
</gene>
<name>A0A843WKR7_COLES</name>
<dbReference type="InterPro" id="IPR053151">
    <property type="entry name" value="RNase_H-like"/>
</dbReference>
<organism evidence="2 3">
    <name type="scientific">Colocasia esculenta</name>
    <name type="common">Wild taro</name>
    <name type="synonym">Arum esculentum</name>
    <dbReference type="NCBI Taxonomy" id="4460"/>
    <lineage>
        <taxon>Eukaryota</taxon>
        <taxon>Viridiplantae</taxon>
        <taxon>Streptophyta</taxon>
        <taxon>Embryophyta</taxon>
        <taxon>Tracheophyta</taxon>
        <taxon>Spermatophyta</taxon>
        <taxon>Magnoliopsida</taxon>
        <taxon>Liliopsida</taxon>
        <taxon>Araceae</taxon>
        <taxon>Aroideae</taxon>
        <taxon>Colocasieae</taxon>
        <taxon>Colocasia</taxon>
    </lineage>
</organism>
<dbReference type="PANTHER" id="PTHR47723">
    <property type="entry name" value="OS05G0353850 PROTEIN"/>
    <property type="match status" value="1"/>
</dbReference>
<sequence length="245" mass="27695">MLWEIWKLRCAKHYDSKVKSLNSIISDIKFAINVAIQGTIFKKECTQQHLSILMHYGFKPMVKMKMPKLVRWTPPRFGFSLNVDGASKGNPGPCGGGGCIRDYKGNIYLGFAFFYGQGNSLVAEVLALCDGLRLAEHYGIPISSVFSDSLVLVQSFTSNRCPSWKCTWWWREAGSIVSKSPTHLLHAYRETNRVADALATYGLLFIGRLQKKSDDSDDELPHNNADEVYYRFDTLNNSILLRLVT</sequence>